<evidence type="ECO:0000313" key="1">
    <source>
        <dbReference type="EMBL" id="MFD2562910.1"/>
    </source>
</evidence>
<protein>
    <submittedName>
        <fullName evidence="1">DUF6714 family protein</fullName>
    </submittedName>
</protein>
<dbReference type="EMBL" id="JBHULE010000019">
    <property type="protein sequence ID" value="MFD2562910.1"/>
    <property type="molecule type" value="Genomic_DNA"/>
</dbReference>
<proteinExistence type="predicted"/>
<sequence>MNKEKLINKINQAFKSVQLEEGIGLWEAQGHDDRLTAKECRELRKKDEKEDWSKIQIIDLYKYSSSLSFFDAKGMRFHTPMFLLLALNVFELEEKELNKKGSIQSCLEPDIEFHLLSGLAYLKSDNEIMKNYSEEQFSLFTAPQIECIVEFLKYRMKEMEEHYSNKYAKELGTNPDAVIYDKDYIQLKHGVDYWTKKYKL</sequence>
<dbReference type="InterPro" id="IPR046560">
    <property type="entry name" value="DUF6714"/>
</dbReference>
<evidence type="ECO:0000313" key="2">
    <source>
        <dbReference type="Proteomes" id="UP001597319"/>
    </source>
</evidence>
<accession>A0ABW5LDN7</accession>
<dbReference type="RefSeq" id="WP_378291905.1">
    <property type="nucleotide sequence ID" value="NZ_JBHULE010000019.1"/>
</dbReference>
<comment type="caution">
    <text evidence="1">The sequence shown here is derived from an EMBL/GenBank/DDBJ whole genome shotgun (WGS) entry which is preliminary data.</text>
</comment>
<keyword evidence="2" id="KW-1185">Reference proteome</keyword>
<reference evidence="2" key="1">
    <citation type="journal article" date="2019" name="Int. J. Syst. Evol. Microbiol.">
        <title>The Global Catalogue of Microorganisms (GCM) 10K type strain sequencing project: providing services to taxonomists for standard genome sequencing and annotation.</title>
        <authorList>
            <consortium name="The Broad Institute Genomics Platform"/>
            <consortium name="The Broad Institute Genome Sequencing Center for Infectious Disease"/>
            <person name="Wu L."/>
            <person name="Ma J."/>
        </authorList>
    </citation>
    <scope>NUCLEOTIDE SEQUENCE [LARGE SCALE GENOMIC DNA]</scope>
    <source>
        <strain evidence="2">KCTC 52274</strain>
    </source>
</reference>
<gene>
    <name evidence="1" type="ORF">ACFSR1_09560</name>
</gene>
<organism evidence="1 2">
    <name type="scientific">Aquimarina rubra</name>
    <dbReference type="NCBI Taxonomy" id="1920033"/>
    <lineage>
        <taxon>Bacteria</taxon>
        <taxon>Pseudomonadati</taxon>
        <taxon>Bacteroidota</taxon>
        <taxon>Flavobacteriia</taxon>
        <taxon>Flavobacteriales</taxon>
        <taxon>Flavobacteriaceae</taxon>
        <taxon>Aquimarina</taxon>
    </lineage>
</organism>
<dbReference type="Pfam" id="PF20461">
    <property type="entry name" value="DUF6714"/>
    <property type="match status" value="1"/>
</dbReference>
<name>A0ABW5LDN7_9FLAO</name>
<dbReference type="Proteomes" id="UP001597319">
    <property type="component" value="Unassembled WGS sequence"/>
</dbReference>